<gene>
    <name evidence="1" type="ORF">VU01_12275</name>
</gene>
<organism evidence="1 2">
    <name type="scientific">Candidatus Electrothrix marina</name>
    <dbReference type="NCBI Taxonomy" id="1859130"/>
    <lineage>
        <taxon>Bacteria</taxon>
        <taxon>Pseudomonadati</taxon>
        <taxon>Thermodesulfobacteriota</taxon>
        <taxon>Desulfobulbia</taxon>
        <taxon>Desulfobulbales</taxon>
        <taxon>Desulfobulbaceae</taxon>
        <taxon>Candidatus Electrothrix</taxon>
    </lineage>
</organism>
<comment type="caution">
    <text evidence="1">The sequence shown here is derived from an EMBL/GenBank/DDBJ whole genome shotgun (WGS) entry which is preliminary data.</text>
</comment>
<reference evidence="1 2" key="1">
    <citation type="submission" date="2017-01" db="EMBL/GenBank/DDBJ databases">
        <title>The cable genome- insights into the physiology and evolution of filamentous bacteria capable of sulfide oxidation via long distance electron transfer.</title>
        <authorList>
            <person name="Schreiber L."/>
            <person name="Bjerg J.T."/>
            <person name="Boggild A."/>
            <person name="Van De Vossenberg J."/>
            <person name="Meysman F."/>
            <person name="Nielsen L.P."/>
            <person name="Schramm A."/>
            <person name="Kjeldsen K.U."/>
        </authorList>
    </citation>
    <scope>NUCLEOTIDE SEQUENCE [LARGE SCALE GENOMIC DNA]</scope>
    <source>
        <strain evidence="1">A5</strain>
    </source>
</reference>
<feature type="non-terminal residue" evidence="1">
    <location>
        <position position="54"/>
    </location>
</feature>
<evidence type="ECO:0000313" key="1">
    <source>
        <dbReference type="EMBL" id="RWX51025.1"/>
    </source>
</evidence>
<dbReference type="Proteomes" id="UP000288892">
    <property type="component" value="Unassembled WGS sequence"/>
</dbReference>
<keyword evidence="2" id="KW-1185">Reference proteome</keyword>
<dbReference type="EMBL" id="MTKS01000227">
    <property type="protein sequence ID" value="RWX51025.1"/>
    <property type="molecule type" value="Genomic_DNA"/>
</dbReference>
<sequence>MDRPEVQRVLFHPRTAEQTPLPAGTEEINIEVEPGVVIGCRFFSAGKEKPTILF</sequence>
<dbReference type="AlphaFoldDB" id="A0A444JD51"/>
<name>A0A444JD51_9BACT</name>
<protein>
    <submittedName>
        <fullName evidence="1">Uncharacterized protein</fullName>
    </submittedName>
</protein>
<proteinExistence type="predicted"/>
<evidence type="ECO:0000313" key="2">
    <source>
        <dbReference type="Proteomes" id="UP000288892"/>
    </source>
</evidence>
<accession>A0A444JD51</accession>